<evidence type="ECO:0000256" key="2">
    <source>
        <dbReference type="ARBA" id="ARBA00020484"/>
    </source>
</evidence>
<dbReference type="GO" id="GO:0043024">
    <property type="term" value="F:ribosomal small subunit binding"/>
    <property type="evidence" value="ECO:0007669"/>
    <property type="project" value="TreeGrafter"/>
</dbReference>
<keyword evidence="6" id="KW-1003">Cell membrane</keyword>
<protein>
    <recommendedName>
        <fullName evidence="2 6">GTPase Era</fullName>
    </recommendedName>
</protein>
<dbReference type="InterPro" id="IPR030388">
    <property type="entry name" value="G_ERA_dom"/>
</dbReference>
<dbReference type="NCBIfam" id="TIGR00231">
    <property type="entry name" value="small_GTP"/>
    <property type="match status" value="1"/>
</dbReference>
<evidence type="ECO:0000256" key="6">
    <source>
        <dbReference type="HAMAP-Rule" id="MF_00367"/>
    </source>
</evidence>
<dbReference type="GO" id="GO:0005829">
    <property type="term" value="C:cytosol"/>
    <property type="evidence" value="ECO:0007669"/>
    <property type="project" value="TreeGrafter"/>
</dbReference>
<dbReference type="PROSITE" id="PS51713">
    <property type="entry name" value="G_ERA"/>
    <property type="match status" value="1"/>
</dbReference>
<dbReference type="InterPro" id="IPR009019">
    <property type="entry name" value="KH_sf_prok-type"/>
</dbReference>
<comment type="subcellular location">
    <subcellularLocation>
        <location evidence="6">Cytoplasm</location>
    </subcellularLocation>
    <subcellularLocation>
        <location evidence="6">Cell membrane</location>
        <topology evidence="6">Peripheral membrane protein</topology>
    </subcellularLocation>
</comment>
<proteinExistence type="inferred from homology"/>
<keyword evidence="6" id="KW-0690">Ribosome biogenesis</keyword>
<name>A0A8J2YZJ0_9PROT</name>
<comment type="caution">
    <text evidence="11">The sequence shown here is derived from an EMBL/GenBank/DDBJ whole genome shotgun (WGS) entry which is preliminary data.</text>
</comment>
<dbReference type="GO" id="GO:0005525">
    <property type="term" value="F:GTP binding"/>
    <property type="evidence" value="ECO:0007669"/>
    <property type="project" value="UniProtKB-UniRule"/>
</dbReference>
<dbReference type="CDD" id="cd04163">
    <property type="entry name" value="Era"/>
    <property type="match status" value="1"/>
</dbReference>
<dbReference type="NCBIfam" id="TIGR00436">
    <property type="entry name" value="era"/>
    <property type="match status" value="1"/>
</dbReference>
<dbReference type="Gene3D" id="3.40.50.300">
    <property type="entry name" value="P-loop containing nucleotide triphosphate hydrolases"/>
    <property type="match status" value="1"/>
</dbReference>
<dbReference type="HAMAP" id="MF_00367">
    <property type="entry name" value="GTPase_Era"/>
    <property type="match status" value="1"/>
</dbReference>
<dbReference type="InterPro" id="IPR006073">
    <property type="entry name" value="GTP-bd"/>
</dbReference>
<dbReference type="EMBL" id="BMJQ01000017">
    <property type="protein sequence ID" value="GGF41013.1"/>
    <property type="molecule type" value="Genomic_DNA"/>
</dbReference>
<evidence type="ECO:0000256" key="4">
    <source>
        <dbReference type="ARBA" id="ARBA00022884"/>
    </source>
</evidence>
<keyword evidence="4 6" id="KW-0694">RNA-binding</keyword>
<dbReference type="Pfam" id="PF07650">
    <property type="entry name" value="KH_2"/>
    <property type="match status" value="1"/>
</dbReference>
<dbReference type="GO" id="GO:0003924">
    <property type="term" value="F:GTPase activity"/>
    <property type="evidence" value="ECO:0007669"/>
    <property type="project" value="UniProtKB-UniRule"/>
</dbReference>
<dbReference type="PANTHER" id="PTHR42698">
    <property type="entry name" value="GTPASE ERA"/>
    <property type="match status" value="1"/>
</dbReference>
<dbReference type="Gene3D" id="3.30.300.20">
    <property type="match status" value="1"/>
</dbReference>
<comment type="similarity">
    <text evidence="1 6 7 8">Belongs to the TRAFAC class TrmE-Era-EngA-EngB-Septin-like GTPase superfamily. Era GTPase family.</text>
</comment>
<feature type="domain" description="Era-type G" evidence="10">
    <location>
        <begin position="1"/>
        <end position="150"/>
    </location>
</feature>
<dbReference type="GO" id="GO:0000028">
    <property type="term" value="P:ribosomal small subunit assembly"/>
    <property type="evidence" value="ECO:0007669"/>
    <property type="project" value="TreeGrafter"/>
</dbReference>
<dbReference type="InterPro" id="IPR005225">
    <property type="entry name" value="Small_GTP-bd"/>
</dbReference>
<dbReference type="InterPro" id="IPR027417">
    <property type="entry name" value="P-loop_NTPase"/>
</dbReference>
<reference evidence="11" key="2">
    <citation type="submission" date="2020-09" db="EMBL/GenBank/DDBJ databases">
        <authorList>
            <person name="Sun Q."/>
            <person name="Zhou Y."/>
        </authorList>
    </citation>
    <scope>NUCLEOTIDE SEQUENCE</scope>
    <source>
        <strain evidence="11">CGMCC 1.15725</strain>
    </source>
</reference>
<dbReference type="InterPro" id="IPR004044">
    <property type="entry name" value="KH_dom_type_2"/>
</dbReference>
<dbReference type="Proteomes" id="UP000646365">
    <property type="component" value="Unassembled WGS sequence"/>
</dbReference>
<dbReference type="PANTHER" id="PTHR42698:SF1">
    <property type="entry name" value="GTPASE ERA, MITOCHONDRIAL"/>
    <property type="match status" value="1"/>
</dbReference>
<sequence length="276" mass="30889">MNRLVGAKLSIVSPKVQTTRTRVLGIQVLDAAQVIYIDTPGIFRPKRRLDRAMVAAAWSGAADADVILLLVDAADGLTDEVKAIVASLKEAGRRAVLALNKTDAARHEKLLQLAGALDLEGVFDRVFMISGLSGDGVADIEKYLLERLPEGPWLYPEDQLSDVPQRLLAAEVTREQLFLQLHDELPYETTVETEAWEDLKDGSVKISQVIYVQRASQKAIVLGKGGRQIKRLGERARAEFEKMLERRVHLFLFVKVREDWAEDRERYAAIGLEYDP</sequence>
<evidence type="ECO:0000256" key="7">
    <source>
        <dbReference type="PROSITE-ProRule" id="PRU01050"/>
    </source>
</evidence>
<dbReference type="Pfam" id="PF01926">
    <property type="entry name" value="MMR_HSR1"/>
    <property type="match status" value="1"/>
</dbReference>
<feature type="binding site" evidence="6">
    <location>
        <begin position="100"/>
        <end position="103"/>
    </location>
    <ligand>
        <name>GTP</name>
        <dbReference type="ChEBI" id="CHEBI:37565"/>
    </ligand>
</feature>
<evidence type="ECO:0000259" key="10">
    <source>
        <dbReference type="PROSITE" id="PS51713"/>
    </source>
</evidence>
<keyword evidence="5 6" id="KW-0342">GTP-binding</keyword>
<reference evidence="11" key="1">
    <citation type="journal article" date="2014" name="Int. J. Syst. Evol. Microbiol.">
        <title>Complete genome sequence of Corynebacterium casei LMG S-19264T (=DSM 44701T), isolated from a smear-ripened cheese.</title>
        <authorList>
            <consortium name="US DOE Joint Genome Institute (JGI-PGF)"/>
            <person name="Walter F."/>
            <person name="Albersmeier A."/>
            <person name="Kalinowski J."/>
            <person name="Ruckert C."/>
        </authorList>
    </citation>
    <scope>NUCLEOTIDE SEQUENCE</scope>
    <source>
        <strain evidence="11">CGMCC 1.15725</strain>
    </source>
</reference>
<feature type="binding site" evidence="6">
    <location>
        <begin position="38"/>
        <end position="42"/>
    </location>
    <ligand>
        <name>GTP</name>
        <dbReference type="ChEBI" id="CHEBI:37565"/>
    </ligand>
</feature>
<dbReference type="GO" id="GO:0005886">
    <property type="term" value="C:plasma membrane"/>
    <property type="evidence" value="ECO:0007669"/>
    <property type="project" value="UniProtKB-SubCell"/>
</dbReference>
<dbReference type="GO" id="GO:0070181">
    <property type="term" value="F:small ribosomal subunit rRNA binding"/>
    <property type="evidence" value="ECO:0007669"/>
    <property type="project" value="UniProtKB-UniRule"/>
</dbReference>
<keyword evidence="6" id="KW-0472">Membrane</keyword>
<comment type="caution">
    <text evidence="6 7">Lacks conserved residue(s) required for the propagation of feature annotation.</text>
</comment>
<evidence type="ECO:0000313" key="12">
    <source>
        <dbReference type="Proteomes" id="UP000646365"/>
    </source>
</evidence>
<organism evidence="11 12">
    <name type="scientific">Aliidongia dinghuensis</name>
    <dbReference type="NCBI Taxonomy" id="1867774"/>
    <lineage>
        <taxon>Bacteria</taxon>
        <taxon>Pseudomonadati</taxon>
        <taxon>Pseudomonadota</taxon>
        <taxon>Alphaproteobacteria</taxon>
        <taxon>Rhodospirillales</taxon>
        <taxon>Dongiaceae</taxon>
        <taxon>Aliidongia</taxon>
    </lineage>
</organism>
<dbReference type="AlphaFoldDB" id="A0A8J2YZJ0"/>
<dbReference type="SUPFAM" id="SSF54814">
    <property type="entry name" value="Prokaryotic type KH domain (KH-domain type II)"/>
    <property type="match status" value="1"/>
</dbReference>
<keyword evidence="3 6" id="KW-0547">Nucleotide-binding</keyword>
<evidence type="ECO:0000256" key="8">
    <source>
        <dbReference type="RuleBase" id="RU003761"/>
    </source>
</evidence>
<dbReference type="InterPro" id="IPR015946">
    <property type="entry name" value="KH_dom-like_a/b"/>
</dbReference>
<gene>
    <name evidence="6 11" type="primary">era</name>
    <name evidence="11" type="ORF">GCM10011611_54340</name>
</gene>
<dbReference type="PROSITE" id="PS50823">
    <property type="entry name" value="KH_TYPE_2"/>
    <property type="match status" value="1"/>
</dbReference>
<comment type="function">
    <text evidence="6">An essential GTPase that binds both GDP and GTP, with rapid nucleotide exchange. Plays a role in 16S rRNA processing and 30S ribosomal subunit biogenesis and possibly also in cell cycle regulation and energy metabolism.</text>
</comment>
<evidence type="ECO:0000313" key="11">
    <source>
        <dbReference type="EMBL" id="GGF41013.1"/>
    </source>
</evidence>
<accession>A0A8J2YZJ0</accession>
<keyword evidence="6" id="KW-0699">rRNA-binding</keyword>
<feature type="domain" description="KH type-2" evidence="9">
    <location>
        <begin position="181"/>
        <end position="258"/>
    </location>
</feature>
<evidence type="ECO:0000256" key="1">
    <source>
        <dbReference type="ARBA" id="ARBA00007921"/>
    </source>
</evidence>
<keyword evidence="12" id="KW-1185">Reference proteome</keyword>
<keyword evidence="6" id="KW-0963">Cytoplasm</keyword>
<dbReference type="NCBIfam" id="NF000908">
    <property type="entry name" value="PRK00089.1"/>
    <property type="match status" value="1"/>
</dbReference>
<comment type="subunit">
    <text evidence="6">Monomer.</text>
</comment>
<evidence type="ECO:0000259" key="9">
    <source>
        <dbReference type="PROSITE" id="PS50823"/>
    </source>
</evidence>
<evidence type="ECO:0000256" key="5">
    <source>
        <dbReference type="ARBA" id="ARBA00023134"/>
    </source>
</evidence>
<evidence type="ECO:0000256" key="3">
    <source>
        <dbReference type="ARBA" id="ARBA00022741"/>
    </source>
</evidence>
<dbReference type="InterPro" id="IPR005662">
    <property type="entry name" value="GTPase_Era-like"/>
</dbReference>
<dbReference type="SUPFAM" id="SSF52540">
    <property type="entry name" value="P-loop containing nucleoside triphosphate hydrolases"/>
    <property type="match status" value="1"/>
</dbReference>
<dbReference type="CDD" id="cd22534">
    <property type="entry name" value="KH-II_Era"/>
    <property type="match status" value="1"/>
</dbReference>